<dbReference type="AlphaFoldDB" id="A0A6A5YIZ3"/>
<dbReference type="SUPFAM" id="SSF57701">
    <property type="entry name" value="Zn2/Cys6 DNA-binding domain"/>
    <property type="match status" value="1"/>
</dbReference>
<dbReference type="PANTHER" id="PTHR37534">
    <property type="entry name" value="TRANSCRIPTIONAL ACTIVATOR PROTEIN UGA3"/>
    <property type="match status" value="1"/>
</dbReference>
<feature type="domain" description="Zn(2)-C6 fungal-type" evidence="4">
    <location>
        <begin position="13"/>
        <end position="41"/>
    </location>
</feature>
<dbReference type="Proteomes" id="UP000799770">
    <property type="component" value="Unassembled WGS sequence"/>
</dbReference>
<gene>
    <name evidence="5" type="ORF">BDV96DRAFT_508210</name>
</gene>
<evidence type="ECO:0000256" key="2">
    <source>
        <dbReference type="ARBA" id="ARBA00023242"/>
    </source>
</evidence>
<dbReference type="GO" id="GO:0005634">
    <property type="term" value="C:nucleus"/>
    <property type="evidence" value="ECO:0007669"/>
    <property type="project" value="UniProtKB-SubCell"/>
</dbReference>
<sequence length="686" mass="77975">MDANTGRTRSFGGCATCRSRHMKCDEGRPACSLCIHAGITCGGYDISIFFDFEEAPDPSELRFRRPLLTEIERKCMSEWLTSSVPPAQVPQVIARIEEEGEESIISSDFHIRRGPFGAFRLAPSKSRSPREAQTIWDGDIQPQSLEQVDEAFSFSEDFGIPPETQELIQTVFGQPSQYSSSELMESWNVTNGSGRIHEIFDNMEINMSDNQQPWAFSFPQATFMSQSETWNAMNVTIPSGLPVTVPHDAISLLKHYSTTVLRSLTPFRHSKTPWHILFIPHVKNCLAALTLGEAMEHASLCSFYGTLAISAFSLGGVSVSPMWLNQGRSYKQQAREQARLMLKTAYDVPKTAKYKSVLMALLTMVQLSMVSGNRNQTECYLVEAEKFIRVKGLKRRKSRKVRLLHHCYAFERMFHESIFVAGTNSSHRHHVRKAIELSGAKDYSQDSLSFNMSEWSWSNLEEAMLRVKGREEGENDLHLQLPGVWDKTLYPEIFGVPEQYVFLLSLTIRLVREKERTELESTTSVKEFLIHAKAVERCINQLQQSEQAPSTDRTEQNAHLSRPTELNDILPAMQTAMSIYFYRRVYDINTSLLQQKVTQVRDCLMRYESSGAENAYGTARLVWPAFVAASEADDLAVQCSFSQWFKVSATRSGLHLFTDALTNLERIWEGKRNVDGSIYMRETLMT</sequence>
<evidence type="ECO:0000256" key="1">
    <source>
        <dbReference type="ARBA" id="ARBA00004123"/>
    </source>
</evidence>
<evidence type="ECO:0000313" key="6">
    <source>
        <dbReference type="Proteomes" id="UP000799770"/>
    </source>
</evidence>
<dbReference type="Pfam" id="PF11951">
    <property type="entry name" value="Fungal_trans_2"/>
    <property type="match status" value="1"/>
</dbReference>
<name>A0A6A5YIZ3_9PLEO</name>
<dbReference type="GO" id="GO:0008270">
    <property type="term" value="F:zinc ion binding"/>
    <property type="evidence" value="ECO:0007669"/>
    <property type="project" value="InterPro"/>
</dbReference>
<evidence type="ECO:0000313" key="5">
    <source>
        <dbReference type="EMBL" id="KAF2106171.1"/>
    </source>
</evidence>
<keyword evidence="6" id="KW-1185">Reference proteome</keyword>
<dbReference type="InterPro" id="IPR001138">
    <property type="entry name" value="Zn2Cys6_DnaBD"/>
</dbReference>
<dbReference type="Pfam" id="PF00172">
    <property type="entry name" value="Zn_clus"/>
    <property type="match status" value="1"/>
</dbReference>
<evidence type="ECO:0000259" key="4">
    <source>
        <dbReference type="PROSITE" id="PS50048"/>
    </source>
</evidence>
<dbReference type="PROSITE" id="PS00463">
    <property type="entry name" value="ZN2_CY6_FUNGAL_1"/>
    <property type="match status" value="1"/>
</dbReference>
<accession>A0A6A5YIZ3</accession>
<dbReference type="SMART" id="SM00066">
    <property type="entry name" value="GAL4"/>
    <property type="match status" value="1"/>
</dbReference>
<dbReference type="EMBL" id="ML977365">
    <property type="protein sequence ID" value="KAF2106171.1"/>
    <property type="molecule type" value="Genomic_DNA"/>
</dbReference>
<comment type="subcellular location">
    <subcellularLocation>
        <location evidence="1">Nucleus</location>
    </subcellularLocation>
</comment>
<dbReference type="PANTHER" id="PTHR37534:SF46">
    <property type="entry name" value="ZN(II)2CYS6 TRANSCRIPTION FACTOR (EUROFUNG)"/>
    <property type="match status" value="1"/>
</dbReference>
<dbReference type="CDD" id="cd00067">
    <property type="entry name" value="GAL4"/>
    <property type="match status" value="1"/>
</dbReference>
<feature type="region of interest" description="Disordered" evidence="3">
    <location>
        <begin position="543"/>
        <end position="562"/>
    </location>
</feature>
<proteinExistence type="predicted"/>
<dbReference type="InterPro" id="IPR021858">
    <property type="entry name" value="Fun_TF"/>
</dbReference>
<dbReference type="Gene3D" id="4.10.240.10">
    <property type="entry name" value="Zn(2)-C6 fungal-type DNA-binding domain"/>
    <property type="match status" value="1"/>
</dbReference>
<organism evidence="5 6">
    <name type="scientific">Lophiotrema nucula</name>
    <dbReference type="NCBI Taxonomy" id="690887"/>
    <lineage>
        <taxon>Eukaryota</taxon>
        <taxon>Fungi</taxon>
        <taxon>Dikarya</taxon>
        <taxon>Ascomycota</taxon>
        <taxon>Pezizomycotina</taxon>
        <taxon>Dothideomycetes</taxon>
        <taxon>Pleosporomycetidae</taxon>
        <taxon>Pleosporales</taxon>
        <taxon>Lophiotremataceae</taxon>
        <taxon>Lophiotrema</taxon>
    </lineage>
</organism>
<dbReference type="GO" id="GO:0000981">
    <property type="term" value="F:DNA-binding transcription factor activity, RNA polymerase II-specific"/>
    <property type="evidence" value="ECO:0007669"/>
    <property type="project" value="InterPro"/>
</dbReference>
<keyword evidence="2" id="KW-0539">Nucleus</keyword>
<dbReference type="InterPro" id="IPR036864">
    <property type="entry name" value="Zn2-C6_fun-type_DNA-bd_sf"/>
</dbReference>
<protein>
    <submittedName>
        <fullName evidence="5">Arginine metabolism regulation protein II</fullName>
    </submittedName>
</protein>
<reference evidence="5" key="1">
    <citation type="journal article" date="2020" name="Stud. Mycol.">
        <title>101 Dothideomycetes genomes: a test case for predicting lifestyles and emergence of pathogens.</title>
        <authorList>
            <person name="Haridas S."/>
            <person name="Albert R."/>
            <person name="Binder M."/>
            <person name="Bloem J."/>
            <person name="Labutti K."/>
            <person name="Salamov A."/>
            <person name="Andreopoulos B."/>
            <person name="Baker S."/>
            <person name="Barry K."/>
            <person name="Bills G."/>
            <person name="Bluhm B."/>
            <person name="Cannon C."/>
            <person name="Castanera R."/>
            <person name="Culley D."/>
            <person name="Daum C."/>
            <person name="Ezra D."/>
            <person name="Gonzalez J."/>
            <person name="Henrissat B."/>
            <person name="Kuo A."/>
            <person name="Liang C."/>
            <person name="Lipzen A."/>
            <person name="Lutzoni F."/>
            <person name="Magnuson J."/>
            <person name="Mondo S."/>
            <person name="Nolan M."/>
            <person name="Ohm R."/>
            <person name="Pangilinan J."/>
            <person name="Park H.-J."/>
            <person name="Ramirez L."/>
            <person name="Alfaro M."/>
            <person name="Sun H."/>
            <person name="Tritt A."/>
            <person name="Yoshinaga Y."/>
            <person name="Zwiers L.-H."/>
            <person name="Turgeon B."/>
            <person name="Goodwin S."/>
            <person name="Spatafora J."/>
            <person name="Crous P."/>
            <person name="Grigoriev I."/>
        </authorList>
    </citation>
    <scope>NUCLEOTIDE SEQUENCE</scope>
    <source>
        <strain evidence="5">CBS 627.86</strain>
    </source>
</reference>
<evidence type="ECO:0000256" key="3">
    <source>
        <dbReference type="SAM" id="MobiDB-lite"/>
    </source>
</evidence>
<dbReference type="PROSITE" id="PS50048">
    <property type="entry name" value="ZN2_CY6_FUNGAL_2"/>
    <property type="match status" value="1"/>
</dbReference>
<dbReference type="OrthoDB" id="5089701at2759"/>